<dbReference type="Proteomes" id="UP000826616">
    <property type="component" value="Chromosome"/>
</dbReference>
<proteinExistence type="predicted"/>
<dbReference type="Proteomes" id="UP000198956">
    <property type="component" value="Unassembled WGS sequence"/>
</dbReference>
<evidence type="ECO:0000313" key="3">
    <source>
        <dbReference type="Proteomes" id="UP000198956"/>
    </source>
</evidence>
<protein>
    <submittedName>
        <fullName evidence="2">Uncharacterized protein</fullName>
    </submittedName>
</protein>
<dbReference type="OrthoDB" id="2680117at2"/>
<keyword evidence="4" id="KW-1185">Reference proteome</keyword>
<gene>
    <name evidence="1" type="ORF">K3F53_00430</name>
    <name evidence="2" type="ORF">SAMN04489735_10353</name>
</gene>
<dbReference type="PANTHER" id="PTHR43750:SF3">
    <property type="entry name" value="UDP-GLUCOSE 6-DEHYDROGENASE TUAD"/>
    <property type="match status" value="1"/>
</dbReference>
<name>A0A1G8DNL5_ANETH</name>
<dbReference type="PANTHER" id="PTHR43750">
    <property type="entry name" value="UDP-GLUCOSE 6-DEHYDROGENASE TUAD"/>
    <property type="match status" value="1"/>
</dbReference>
<dbReference type="RefSeq" id="WP_057897158.1">
    <property type="nucleotide sequence ID" value="NZ_CP080764.1"/>
</dbReference>
<accession>A0A1G8DNL5</accession>
<evidence type="ECO:0000313" key="2">
    <source>
        <dbReference type="EMBL" id="SDH59294.1"/>
    </source>
</evidence>
<reference evidence="2 3" key="1">
    <citation type="submission" date="2016-10" db="EMBL/GenBank/DDBJ databases">
        <authorList>
            <person name="de Groot N.N."/>
        </authorList>
    </citation>
    <scope>NUCLEOTIDE SEQUENCE [LARGE SCALE GENOMIC DNA]</scope>
    <source>
        <strain evidence="2 3">L 420-91</strain>
    </source>
</reference>
<evidence type="ECO:0000313" key="4">
    <source>
        <dbReference type="Proteomes" id="UP000826616"/>
    </source>
</evidence>
<dbReference type="AlphaFoldDB" id="A0A1G8DNL5"/>
<dbReference type="InterPro" id="IPR036220">
    <property type="entry name" value="UDP-Glc/GDP-Man_DH_C_sf"/>
</dbReference>
<dbReference type="EMBL" id="CP080764">
    <property type="protein sequence ID" value="QYY42878.1"/>
    <property type="molecule type" value="Genomic_DNA"/>
</dbReference>
<dbReference type="EMBL" id="FNDE01000035">
    <property type="protein sequence ID" value="SDH59294.1"/>
    <property type="molecule type" value="Genomic_DNA"/>
</dbReference>
<dbReference type="SUPFAM" id="SSF52413">
    <property type="entry name" value="UDP-glucose/GDP-mannose dehydrogenase C-terminal domain"/>
    <property type="match status" value="1"/>
</dbReference>
<reference evidence="1 4" key="2">
    <citation type="submission" date="2021-08" db="EMBL/GenBank/DDBJ databases">
        <title>Complete genome sequence of the strain Aneurinibacillus thermoaerophilus CCM 8960.</title>
        <authorList>
            <person name="Musilova J."/>
            <person name="Kourilova X."/>
            <person name="Pernicova I."/>
            <person name="Bezdicek M."/>
            <person name="Lengerova M."/>
            <person name="Obruca S."/>
            <person name="Sedlar K."/>
        </authorList>
    </citation>
    <scope>NUCLEOTIDE SEQUENCE [LARGE SCALE GENOMIC DNA]</scope>
    <source>
        <strain evidence="1 4">CCM 8960</strain>
    </source>
</reference>
<sequence>MYDKIDPEIIVPLATPDGIKAIILGVKSIRPKEVTRLRRSLSRMNVPLLMMPVKEAQVVKNVYCFYRLGLLQETELYQHCQEHGADFIMVRRALGLDPAIGQTREQENGELILNWLLKTASLFFAFRIERDFNKKSVGNVSLGVWGNAETPFVYEAVTSLHFLGADIHLFSMHDEDKDDMKFPCILYQDKWRALQGVDALIILEKQQAFVSIPVKEWYIRRSLMKQNIVIDVCNLYEPEEMEQIGYQYISFGRFYV</sequence>
<organism evidence="2 3">
    <name type="scientific">Aneurinibacillus thermoaerophilus</name>
    <dbReference type="NCBI Taxonomy" id="143495"/>
    <lineage>
        <taxon>Bacteria</taxon>
        <taxon>Bacillati</taxon>
        <taxon>Bacillota</taxon>
        <taxon>Bacilli</taxon>
        <taxon>Bacillales</taxon>
        <taxon>Paenibacillaceae</taxon>
        <taxon>Aneurinibacillus group</taxon>
        <taxon>Aneurinibacillus</taxon>
    </lineage>
</organism>
<evidence type="ECO:0000313" key="1">
    <source>
        <dbReference type="EMBL" id="QYY42878.1"/>
    </source>
</evidence>
<dbReference type="GeneID" id="97139825"/>
<dbReference type="Gene3D" id="3.40.50.720">
    <property type="entry name" value="NAD(P)-binding Rossmann-like Domain"/>
    <property type="match status" value="1"/>
</dbReference>